<proteinExistence type="predicted"/>
<sequence length="180" mass="20217">MGWFSKSTADSSVEPQQDTTTTQPSLAKDGSSDSTLAQEPTVSTPSTPASASTTSTAGAEAYKAQEHTHIQEQRVLPRYSEELMEFEEYKPSDDIFDRYKVSDALNQLAICSSLGANVRNYYRYGTYRSCTDKYDHLKFCFSIKTKSSQVAQVMIQKREAEIRAKKRGLPNSEDVWTVRT</sequence>
<dbReference type="PANTHER" id="PTHR28052:SF1">
    <property type="entry name" value="UPF0545 PROTEIN C22ORF39"/>
    <property type="match status" value="1"/>
</dbReference>
<protein>
    <submittedName>
        <fullName evidence="2">Uncharacterized protein</fullName>
    </submittedName>
</protein>
<feature type="compositionally biased region" description="Low complexity" evidence="1">
    <location>
        <begin position="40"/>
        <end position="57"/>
    </location>
</feature>
<dbReference type="AlphaFoldDB" id="A0A9P6SYP1"/>
<dbReference type="InterPro" id="IPR021475">
    <property type="entry name" value="Pants/Emi1-like"/>
</dbReference>
<evidence type="ECO:0000313" key="3">
    <source>
        <dbReference type="Proteomes" id="UP000703661"/>
    </source>
</evidence>
<reference evidence="2" key="1">
    <citation type="journal article" date="2020" name="Fungal Divers.">
        <title>Resolving the Mortierellaceae phylogeny through synthesis of multi-gene phylogenetics and phylogenomics.</title>
        <authorList>
            <person name="Vandepol N."/>
            <person name="Liber J."/>
            <person name="Desiro A."/>
            <person name="Na H."/>
            <person name="Kennedy M."/>
            <person name="Barry K."/>
            <person name="Grigoriev I.V."/>
            <person name="Miller A.N."/>
            <person name="O'Donnell K."/>
            <person name="Stajich J.E."/>
            <person name="Bonito G."/>
        </authorList>
    </citation>
    <scope>NUCLEOTIDE SEQUENCE</scope>
    <source>
        <strain evidence="2">NRRL 2769</strain>
    </source>
</reference>
<keyword evidence="3" id="KW-1185">Reference proteome</keyword>
<organism evidence="2 3">
    <name type="scientific">Entomortierella chlamydospora</name>
    <dbReference type="NCBI Taxonomy" id="101097"/>
    <lineage>
        <taxon>Eukaryota</taxon>
        <taxon>Fungi</taxon>
        <taxon>Fungi incertae sedis</taxon>
        <taxon>Mucoromycota</taxon>
        <taxon>Mortierellomycotina</taxon>
        <taxon>Mortierellomycetes</taxon>
        <taxon>Mortierellales</taxon>
        <taxon>Mortierellaceae</taxon>
        <taxon>Entomortierella</taxon>
    </lineage>
</organism>
<dbReference type="Pfam" id="PF11326">
    <property type="entry name" value="PANTS-like"/>
    <property type="match status" value="1"/>
</dbReference>
<name>A0A9P6SYP1_9FUNG</name>
<feature type="region of interest" description="Disordered" evidence="1">
    <location>
        <begin position="1"/>
        <end position="69"/>
    </location>
</feature>
<accession>A0A9P6SYP1</accession>
<gene>
    <name evidence="2" type="ORF">BGZ80_000884</name>
</gene>
<evidence type="ECO:0000313" key="2">
    <source>
        <dbReference type="EMBL" id="KAG0011156.1"/>
    </source>
</evidence>
<dbReference type="EMBL" id="JAAAID010001199">
    <property type="protein sequence ID" value="KAG0011156.1"/>
    <property type="molecule type" value="Genomic_DNA"/>
</dbReference>
<dbReference type="PANTHER" id="PTHR28052">
    <property type="entry name" value="UPF0545 PROTEIN C22ORF39"/>
    <property type="match status" value="1"/>
</dbReference>
<comment type="caution">
    <text evidence="2">The sequence shown here is derived from an EMBL/GenBank/DDBJ whole genome shotgun (WGS) entry which is preliminary data.</text>
</comment>
<dbReference type="Proteomes" id="UP000703661">
    <property type="component" value="Unassembled WGS sequence"/>
</dbReference>
<feature type="compositionally biased region" description="Polar residues" evidence="1">
    <location>
        <begin position="1"/>
        <end position="25"/>
    </location>
</feature>
<evidence type="ECO:0000256" key="1">
    <source>
        <dbReference type="SAM" id="MobiDB-lite"/>
    </source>
</evidence>